<accession>A0A0F9TW06</accession>
<proteinExistence type="predicted"/>
<evidence type="ECO:0000313" key="1">
    <source>
        <dbReference type="EMBL" id="KKN83509.1"/>
    </source>
</evidence>
<dbReference type="AlphaFoldDB" id="A0A0F9TW06"/>
<comment type="caution">
    <text evidence="1">The sequence shown here is derived from an EMBL/GenBank/DDBJ whole genome shotgun (WGS) entry which is preliminary data.</text>
</comment>
<name>A0A0F9TW06_9ZZZZ</name>
<organism evidence="1">
    <name type="scientific">marine sediment metagenome</name>
    <dbReference type="NCBI Taxonomy" id="412755"/>
    <lineage>
        <taxon>unclassified sequences</taxon>
        <taxon>metagenomes</taxon>
        <taxon>ecological metagenomes</taxon>
    </lineage>
</organism>
<gene>
    <name evidence="1" type="ORF">LCGC14_0297470</name>
</gene>
<dbReference type="Pfam" id="PF24175">
    <property type="entry name" value="SU10_adaptor"/>
    <property type="match status" value="1"/>
</dbReference>
<dbReference type="EMBL" id="LAZR01000183">
    <property type="protein sequence ID" value="KKN83509.1"/>
    <property type="molecule type" value="Genomic_DNA"/>
</dbReference>
<sequence length="298" mass="32225">MTDLTRTAGAMCDRIETMTGNATANVALAHLNRGYVRLLGGIDPRDPLGDAHVWSFLRPKDTMTWWTTTTTGVGTITTNTTLTVAAATFYPSMVGATITSVTLETAYTISAYTSSKVVTLSADASADNGDTFTIAATGTYQLPDDFGGMVDDFVFDYSSAGPLHDLEEVSLARIDELQRNDSGTGESQYWAIMPRSLVLTASQKYDVIVYPTPSTTWTIRYRYQVLATVLTDATTVYLPGSPLFSQAAECAGLAEAELMTGHVHGVWEGRFAEAMEAAIDEDRSLFNDWDAPVNTSDV</sequence>
<reference evidence="1" key="1">
    <citation type="journal article" date="2015" name="Nature">
        <title>Complex archaea that bridge the gap between prokaryotes and eukaryotes.</title>
        <authorList>
            <person name="Spang A."/>
            <person name="Saw J.H."/>
            <person name="Jorgensen S.L."/>
            <person name="Zaremba-Niedzwiedzka K."/>
            <person name="Martijn J."/>
            <person name="Lind A.E."/>
            <person name="van Eijk R."/>
            <person name="Schleper C."/>
            <person name="Guy L."/>
            <person name="Ettema T.J."/>
        </authorList>
    </citation>
    <scope>NUCLEOTIDE SEQUENCE</scope>
</reference>
<dbReference type="InterPro" id="IPR056209">
    <property type="entry name" value="SU10_adaptor"/>
</dbReference>
<protein>
    <submittedName>
        <fullName evidence="1">Uncharacterized protein</fullName>
    </submittedName>
</protein>